<name>A0ACC1Y2C2_MELAZ</name>
<comment type="caution">
    <text evidence="1">The sequence shown here is derived from an EMBL/GenBank/DDBJ whole genome shotgun (WGS) entry which is preliminary data.</text>
</comment>
<dbReference type="EMBL" id="CM051399">
    <property type="protein sequence ID" value="KAJ4717154.1"/>
    <property type="molecule type" value="Genomic_DNA"/>
</dbReference>
<accession>A0ACC1Y2C2</accession>
<proteinExistence type="predicted"/>
<sequence length="404" mass="45905">MSIPLSPCFKFQSMIMEDYVDYGVVATPFYSWEDLWSLPEDSNIFPASVNNRTDSASVKASIDERLLEAPDNSCNINVLREKTIVPSCYALNSFHGQETFAQAEPVINEGLIGKSTVTDHEDNSLFTTLKGCENLTPLPDESPIIFLEQENSTWEPSIDNELQENGLKYREGNSLSKCFEVVDQEMQSLTASASINNLGKRFKGKTREKNHRISRFKSKRRQISKIAEVNEEEDEEKQISKKEEHNAREKVRRMKLNASYLALGALLPDSRRKKSRSAPVIIDRALEYIPDLENETENLTLRKNNLQSTMENKKNMSQTQEVEHQAPTISVHEVRKGEVIIQICVVKNKNTVFSKLLENVEAEGMNIMSASTLQVCEDTICYNLHIQMNANSLAADYVNVLREE</sequence>
<dbReference type="Proteomes" id="UP001164539">
    <property type="component" value="Chromosome 6"/>
</dbReference>
<organism evidence="1 2">
    <name type="scientific">Melia azedarach</name>
    <name type="common">Chinaberry tree</name>
    <dbReference type="NCBI Taxonomy" id="155640"/>
    <lineage>
        <taxon>Eukaryota</taxon>
        <taxon>Viridiplantae</taxon>
        <taxon>Streptophyta</taxon>
        <taxon>Embryophyta</taxon>
        <taxon>Tracheophyta</taxon>
        <taxon>Spermatophyta</taxon>
        <taxon>Magnoliopsida</taxon>
        <taxon>eudicotyledons</taxon>
        <taxon>Gunneridae</taxon>
        <taxon>Pentapetalae</taxon>
        <taxon>rosids</taxon>
        <taxon>malvids</taxon>
        <taxon>Sapindales</taxon>
        <taxon>Meliaceae</taxon>
        <taxon>Melia</taxon>
    </lineage>
</organism>
<protein>
    <submittedName>
        <fullName evidence="1">Transcription factor ORG2-like</fullName>
    </submittedName>
</protein>
<evidence type="ECO:0000313" key="2">
    <source>
        <dbReference type="Proteomes" id="UP001164539"/>
    </source>
</evidence>
<evidence type="ECO:0000313" key="1">
    <source>
        <dbReference type="EMBL" id="KAJ4717154.1"/>
    </source>
</evidence>
<gene>
    <name evidence="1" type="ORF">OWV82_012075</name>
</gene>
<keyword evidence="2" id="KW-1185">Reference proteome</keyword>
<reference evidence="1 2" key="1">
    <citation type="journal article" date="2023" name="Science">
        <title>Complex scaffold remodeling in plant triterpene biosynthesis.</title>
        <authorList>
            <person name="De La Pena R."/>
            <person name="Hodgson H."/>
            <person name="Liu J.C."/>
            <person name="Stephenson M.J."/>
            <person name="Martin A.C."/>
            <person name="Owen C."/>
            <person name="Harkess A."/>
            <person name="Leebens-Mack J."/>
            <person name="Jimenez L.E."/>
            <person name="Osbourn A."/>
            <person name="Sattely E.S."/>
        </authorList>
    </citation>
    <scope>NUCLEOTIDE SEQUENCE [LARGE SCALE GENOMIC DNA]</scope>
    <source>
        <strain evidence="2">cv. JPN11</strain>
        <tissue evidence="1">Leaf</tissue>
    </source>
</reference>